<evidence type="ECO:0000313" key="2">
    <source>
        <dbReference type="Proteomes" id="UP000682713"/>
    </source>
</evidence>
<comment type="caution">
    <text evidence="1">The sequence shown here is derived from an EMBL/GenBank/DDBJ whole genome shotgun (WGS) entry which is preliminary data.</text>
</comment>
<gene>
    <name evidence="1" type="ORF">KHA93_15605</name>
</gene>
<evidence type="ECO:0000313" key="1">
    <source>
        <dbReference type="EMBL" id="MBS4201064.1"/>
    </source>
</evidence>
<dbReference type="Proteomes" id="UP000682713">
    <property type="component" value="Unassembled WGS sequence"/>
</dbReference>
<organism evidence="1 2">
    <name type="scientific">Lederbergia citrisecunda</name>
    <dbReference type="NCBI Taxonomy" id="2833583"/>
    <lineage>
        <taxon>Bacteria</taxon>
        <taxon>Bacillati</taxon>
        <taxon>Bacillota</taxon>
        <taxon>Bacilli</taxon>
        <taxon>Bacillales</taxon>
        <taxon>Bacillaceae</taxon>
        <taxon>Lederbergia</taxon>
    </lineage>
</organism>
<reference evidence="1 2" key="1">
    <citation type="submission" date="2021-05" db="EMBL/GenBank/DDBJ databases">
        <title>Novel Bacillus species.</title>
        <authorList>
            <person name="Liu G."/>
        </authorList>
    </citation>
    <scope>NUCLEOTIDE SEQUENCE [LARGE SCALE GENOMIC DNA]</scope>
    <source>
        <strain evidence="1 2">FJAT-49732</strain>
    </source>
</reference>
<name>A0A942YM40_9BACI</name>
<sequence>MYYLIGGVCCLLKIKKQDFDSLPISELSQRCFEPLISLYKSKIAVETNSSILGFKEGFYEQLSEGQKALFMFYVYYNHARKSHIECYWWSAYFMAQPKSWSAIKAGMKHFKDDSMIQLLENIEQKLKQHDYPQTLENFAVTREELNRNKDLEASFKSLYTLLEITSPITIRKINDYINRNPREFFEIEDQCFTVSQKDCYGKALCLSIPSRR</sequence>
<dbReference type="RefSeq" id="WP_213111583.1">
    <property type="nucleotide sequence ID" value="NZ_JAGYPJ010000001.1"/>
</dbReference>
<proteinExistence type="predicted"/>
<dbReference type="EMBL" id="JAGYPJ010000001">
    <property type="protein sequence ID" value="MBS4201064.1"/>
    <property type="molecule type" value="Genomic_DNA"/>
</dbReference>
<keyword evidence="2" id="KW-1185">Reference proteome</keyword>
<accession>A0A942YM40</accession>
<dbReference type="AlphaFoldDB" id="A0A942YM40"/>
<protein>
    <submittedName>
        <fullName evidence="1">Uncharacterized protein</fullName>
    </submittedName>
</protein>